<dbReference type="GO" id="GO:0016787">
    <property type="term" value="F:hydrolase activity"/>
    <property type="evidence" value="ECO:0007669"/>
    <property type="project" value="UniProtKB-KW"/>
</dbReference>
<keyword evidence="1 4" id="KW-0378">Hydrolase</keyword>
<organism evidence="4 5">
    <name type="scientific">Xanthomonas arboricola</name>
    <dbReference type="NCBI Taxonomy" id="56448"/>
    <lineage>
        <taxon>Bacteria</taxon>
        <taxon>Pseudomonadati</taxon>
        <taxon>Pseudomonadota</taxon>
        <taxon>Gammaproteobacteria</taxon>
        <taxon>Lysobacterales</taxon>
        <taxon>Lysobacteraceae</taxon>
        <taxon>Xanthomonas</taxon>
    </lineage>
</organism>
<gene>
    <name evidence="4" type="ORF">XarjCFBP7645_08250</name>
</gene>
<proteinExistence type="predicted"/>
<evidence type="ECO:0000256" key="1">
    <source>
        <dbReference type="ARBA" id="ARBA00022801"/>
    </source>
</evidence>
<dbReference type="Pfam" id="PF20434">
    <property type="entry name" value="BD-FAE"/>
    <property type="match status" value="1"/>
</dbReference>
<accession>A0A2S7ACZ7</accession>
<evidence type="ECO:0000313" key="4">
    <source>
        <dbReference type="EMBL" id="PPU07608.1"/>
    </source>
</evidence>
<protein>
    <submittedName>
        <fullName evidence="4">Alpha/beta hydrolase</fullName>
    </submittedName>
</protein>
<dbReference type="RefSeq" id="WP_104537107.1">
    <property type="nucleotide sequence ID" value="NZ_MIGY01000002.1"/>
</dbReference>
<dbReference type="AlphaFoldDB" id="A0A2S7ACZ7"/>
<feature type="signal peptide" evidence="2">
    <location>
        <begin position="1"/>
        <end position="23"/>
    </location>
</feature>
<reference evidence="4 5" key="1">
    <citation type="submission" date="2016-08" db="EMBL/GenBank/DDBJ databases">
        <title>Evolution of the type three secretion system and type three effector repertoires in Xanthomonas.</title>
        <authorList>
            <person name="Merda D."/>
            <person name="Briand M."/>
            <person name="Bosis E."/>
            <person name="Rousseau C."/>
            <person name="Portier P."/>
            <person name="Jacques M.-A."/>
            <person name="Fischer-Le Saux M."/>
        </authorList>
    </citation>
    <scope>NUCLEOTIDE SEQUENCE [LARGE SCALE GENOMIC DNA]</scope>
    <source>
        <strain evidence="4 5">CFBP 7645</strain>
    </source>
</reference>
<dbReference type="InterPro" id="IPR049492">
    <property type="entry name" value="BD-FAE-like_dom"/>
</dbReference>
<dbReference type="Proteomes" id="UP000239204">
    <property type="component" value="Unassembled WGS sequence"/>
</dbReference>
<dbReference type="InterPro" id="IPR050300">
    <property type="entry name" value="GDXG_lipolytic_enzyme"/>
</dbReference>
<comment type="caution">
    <text evidence="4">The sequence shown here is derived from an EMBL/GenBank/DDBJ whole genome shotgun (WGS) entry which is preliminary data.</text>
</comment>
<dbReference type="SUPFAM" id="SSF53474">
    <property type="entry name" value="alpha/beta-Hydrolases"/>
    <property type="match status" value="1"/>
</dbReference>
<feature type="domain" description="BD-FAE-like" evidence="3">
    <location>
        <begin position="57"/>
        <end position="244"/>
    </location>
</feature>
<dbReference type="Gene3D" id="3.40.50.1820">
    <property type="entry name" value="alpha/beta hydrolase"/>
    <property type="match status" value="1"/>
</dbReference>
<evidence type="ECO:0000256" key="2">
    <source>
        <dbReference type="SAM" id="SignalP"/>
    </source>
</evidence>
<evidence type="ECO:0000313" key="5">
    <source>
        <dbReference type="Proteomes" id="UP000239204"/>
    </source>
</evidence>
<feature type="chain" id="PRO_5015759620" evidence="2">
    <location>
        <begin position="24"/>
        <end position="292"/>
    </location>
</feature>
<dbReference type="PROSITE" id="PS51257">
    <property type="entry name" value="PROKAR_LIPOPROTEIN"/>
    <property type="match status" value="1"/>
</dbReference>
<name>A0A2S7ACZ7_9XANT</name>
<sequence length="292" mass="31771">MPSRAYRWFRPTLLLLGSLTLTACSSVFFGGINAASSRDGIVEHRDQVFDPAHGLALDVYQPRGAVDAPVVVFFYGGTWKRGTRANYRWVGRALARQGVVAMVADYRKYPQVGLQGFMSDAAGATAWGYRHAHDYGGDPTRLAVMGHSAGAHMAALLGTDARWLQTQGLQPRQLCGVVGLAGPYDFLPLTDPELIEIFGEAPAAQQQSQPVHYVGGDEPPMLLQHGDADRVVELQNSTSLQHALQRKGGTAELKVYPGTGHLGIVLALRKSPERSPVLRDTLQFLRQCRAPD</sequence>
<evidence type="ECO:0000259" key="3">
    <source>
        <dbReference type="Pfam" id="PF20434"/>
    </source>
</evidence>
<dbReference type="InterPro" id="IPR029058">
    <property type="entry name" value="AB_hydrolase_fold"/>
</dbReference>
<dbReference type="PANTHER" id="PTHR48081">
    <property type="entry name" value="AB HYDROLASE SUPERFAMILY PROTEIN C4A8.06C"/>
    <property type="match status" value="1"/>
</dbReference>
<dbReference type="EMBL" id="MIGY01000002">
    <property type="protein sequence ID" value="PPU07608.1"/>
    <property type="molecule type" value="Genomic_DNA"/>
</dbReference>
<dbReference type="PANTHER" id="PTHR48081:SF9">
    <property type="entry name" value="CARBOXYLESTERASE"/>
    <property type="match status" value="1"/>
</dbReference>
<keyword evidence="2" id="KW-0732">Signal</keyword>